<organism evidence="3 4">
    <name type="scientific">Dimargaris verticillata</name>
    <dbReference type="NCBI Taxonomy" id="2761393"/>
    <lineage>
        <taxon>Eukaryota</taxon>
        <taxon>Fungi</taxon>
        <taxon>Fungi incertae sedis</taxon>
        <taxon>Zoopagomycota</taxon>
        <taxon>Kickxellomycotina</taxon>
        <taxon>Dimargaritomycetes</taxon>
        <taxon>Dimargaritales</taxon>
        <taxon>Dimargaritaceae</taxon>
        <taxon>Dimargaris</taxon>
    </lineage>
</organism>
<dbReference type="Proteomes" id="UP001151582">
    <property type="component" value="Unassembled WGS sequence"/>
</dbReference>
<evidence type="ECO:0000313" key="4">
    <source>
        <dbReference type="Proteomes" id="UP001151582"/>
    </source>
</evidence>
<feature type="region of interest" description="Disordered" evidence="1">
    <location>
        <begin position="17"/>
        <end position="72"/>
    </location>
</feature>
<feature type="compositionally biased region" description="Polar residues" evidence="1">
    <location>
        <begin position="49"/>
        <end position="72"/>
    </location>
</feature>
<dbReference type="EMBL" id="JANBQB010001866">
    <property type="protein sequence ID" value="KAJ1969920.1"/>
    <property type="molecule type" value="Genomic_DNA"/>
</dbReference>
<reference evidence="3" key="1">
    <citation type="submission" date="2022-07" db="EMBL/GenBank/DDBJ databases">
        <title>Phylogenomic reconstructions and comparative analyses of Kickxellomycotina fungi.</title>
        <authorList>
            <person name="Reynolds N.K."/>
            <person name="Stajich J.E."/>
            <person name="Barry K."/>
            <person name="Grigoriev I.V."/>
            <person name="Crous P."/>
            <person name="Smith M.E."/>
        </authorList>
    </citation>
    <scope>NUCLEOTIDE SEQUENCE</scope>
    <source>
        <strain evidence="3">RSA 567</strain>
    </source>
</reference>
<feature type="signal peptide" evidence="2">
    <location>
        <begin position="1"/>
        <end position="19"/>
    </location>
</feature>
<feature type="non-terminal residue" evidence="3">
    <location>
        <position position="72"/>
    </location>
</feature>
<comment type="caution">
    <text evidence="3">The sequence shown here is derived from an EMBL/GenBank/DDBJ whole genome shotgun (WGS) entry which is preliminary data.</text>
</comment>
<evidence type="ECO:0000256" key="2">
    <source>
        <dbReference type="SAM" id="SignalP"/>
    </source>
</evidence>
<protein>
    <submittedName>
        <fullName evidence="3">Uncharacterized protein</fullName>
    </submittedName>
</protein>
<feature type="chain" id="PRO_5040893625" evidence="2">
    <location>
        <begin position="20"/>
        <end position="72"/>
    </location>
</feature>
<sequence>MKIFLVALIATALTPLTMASPSKRPGTQQSSRELAHNAKSVPKKGGGYTQQPGSYNPNKPGYAQSTESSKGK</sequence>
<gene>
    <name evidence="3" type="ORF">H4R34_006118</name>
</gene>
<accession>A0A9W8B0Z1</accession>
<evidence type="ECO:0000313" key="3">
    <source>
        <dbReference type="EMBL" id="KAJ1969920.1"/>
    </source>
</evidence>
<feature type="compositionally biased region" description="Polar residues" evidence="1">
    <location>
        <begin position="17"/>
        <end position="32"/>
    </location>
</feature>
<keyword evidence="2" id="KW-0732">Signal</keyword>
<dbReference type="AlphaFoldDB" id="A0A9W8B0Z1"/>
<evidence type="ECO:0000256" key="1">
    <source>
        <dbReference type="SAM" id="MobiDB-lite"/>
    </source>
</evidence>
<name>A0A9W8B0Z1_9FUNG</name>
<proteinExistence type="predicted"/>
<keyword evidence="4" id="KW-1185">Reference proteome</keyword>